<organism evidence="2 3">
    <name type="scientific">Octopus vulgaris</name>
    <name type="common">Common octopus</name>
    <dbReference type="NCBI Taxonomy" id="6645"/>
    <lineage>
        <taxon>Eukaryota</taxon>
        <taxon>Metazoa</taxon>
        <taxon>Spiralia</taxon>
        <taxon>Lophotrochozoa</taxon>
        <taxon>Mollusca</taxon>
        <taxon>Cephalopoda</taxon>
        <taxon>Coleoidea</taxon>
        <taxon>Octopodiformes</taxon>
        <taxon>Octopoda</taxon>
        <taxon>Incirrata</taxon>
        <taxon>Octopodidae</taxon>
        <taxon>Octopus</taxon>
    </lineage>
</organism>
<evidence type="ECO:0000313" key="3">
    <source>
        <dbReference type="Proteomes" id="UP001162480"/>
    </source>
</evidence>
<proteinExistence type="predicted"/>
<dbReference type="PANTHER" id="PTHR45913">
    <property type="entry name" value="EPM2A-INTERACTING PROTEIN 1"/>
    <property type="match status" value="1"/>
</dbReference>
<accession>A0AA36FE39</accession>
<dbReference type="InterPro" id="IPR040647">
    <property type="entry name" value="SPIN-DOC_Znf-C2H2"/>
</dbReference>
<reference evidence="2" key="1">
    <citation type="submission" date="2023-08" db="EMBL/GenBank/DDBJ databases">
        <authorList>
            <person name="Alioto T."/>
            <person name="Alioto T."/>
            <person name="Gomez Garrido J."/>
        </authorList>
    </citation>
    <scope>NUCLEOTIDE SEQUENCE</scope>
</reference>
<protein>
    <recommendedName>
        <fullName evidence="1">SPIN-DOC-like zinc-finger domain-containing protein</fullName>
    </recommendedName>
</protein>
<keyword evidence="3" id="KW-1185">Reference proteome</keyword>
<name>A0AA36FE39_OCTVU</name>
<dbReference type="AlphaFoldDB" id="A0AA36FE39"/>
<sequence length="119" mass="13850">MAKRKVNAGNRSFQIQWETEYMFIDIDGKPMCLNCGANVAVIKEYNLKCHHKTKHQDQYKYLTAEQKQRKVDKLKRCLTLQQTFLTKAKSQREAAIKASFIVAEKITKLAQPFLLKESL</sequence>
<dbReference type="Pfam" id="PF18658">
    <property type="entry name" value="zf-C2H2_12"/>
    <property type="match status" value="1"/>
</dbReference>
<evidence type="ECO:0000259" key="1">
    <source>
        <dbReference type="Pfam" id="PF18658"/>
    </source>
</evidence>
<gene>
    <name evidence="2" type="ORF">OCTVUL_1B018941</name>
</gene>
<dbReference type="Proteomes" id="UP001162480">
    <property type="component" value="Chromosome 18"/>
</dbReference>
<dbReference type="EMBL" id="OX597831">
    <property type="protein sequence ID" value="CAI9735681.1"/>
    <property type="molecule type" value="Genomic_DNA"/>
</dbReference>
<feature type="domain" description="SPIN-DOC-like zinc-finger" evidence="1">
    <location>
        <begin position="16"/>
        <end position="71"/>
    </location>
</feature>
<evidence type="ECO:0000313" key="2">
    <source>
        <dbReference type="EMBL" id="CAI9735681.1"/>
    </source>
</evidence>
<dbReference type="PANTHER" id="PTHR45913:SF11">
    <property type="entry name" value="EPM2A-INTERACTING PROTEIN 1"/>
    <property type="match status" value="1"/>
</dbReference>